<dbReference type="RefSeq" id="XP_060296258.1">
    <property type="nucleotide sequence ID" value="XM_060441958.1"/>
</dbReference>
<gene>
    <name evidence="1" type="ORF">B0T26DRAFT_709968</name>
</gene>
<evidence type="ECO:0000313" key="2">
    <source>
        <dbReference type="Proteomes" id="UP001172101"/>
    </source>
</evidence>
<sequence>MMTLVSACGALASIRSEALGGRVVYFSVPISGTTGGLLPACSKIFADVRRRSAAIVEWGRCMGRIWGGE</sequence>
<keyword evidence="2" id="KW-1185">Reference proteome</keyword>
<proteinExistence type="predicted"/>
<dbReference type="Proteomes" id="UP001172101">
    <property type="component" value="Unassembled WGS sequence"/>
</dbReference>
<evidence type="ECO:0000313" key="1">
    <source>
        <dbReference type="EMBL" id="KAK0717465.1"/>
    </source>
</evidence>
<protein>
    <submittedName>
        <fullName evidence="1">Uncharacterized protein</fullName>
    </submittedName>
</protein>
<dbReference type="EMBL" id="JAUIRO010000004">
    <property type="protein sequence ID" value="KAK0717465.1"/>
    <property type="molecule type" value="Genomic_DNA"/>
</dbReference>
<dbReference type="GeneID" id="85325228"/>
<name>A0AA40AKJ0_9PEZI</name>
<organism evidence="1 2">
    <name type="scientific">Lasiosphaeria miniovina</name>
    <dbReference type="NCBI Taxonomy" id="1954250"/>
    <lineage>
        <taxon>Eukaryota</taxon>
        <taxon>Fungi</taxon>
        <taxon>Dikarya</taxon>
        <taxon>Ascomycota</taxon>
        <taxon>Pezizomycotina</taxon>
        <taxon>Sordariomycetes</taxon>
        <taxon>Sordariomycetidae</taxon>
        <taxon>Sordariales</taxon>
        <taxon>Lasiosphaeriaceae</taxon>
        <taxon>Lasiosphaeria</taxon>
    </lineage>
</organism>
<reference evidence="1" key="1">
    <citation type="submission" date="2023-06" db="EMBL/GenBank/DDBJ databases">
        <title>Genome-scale phylogeny and comparative genomics of the fungal order Sordariales.</title>
        <authorList>
            <consortium name="Lawrence Berkeley National Laboratory"/>
            <person name="Hensen N."/>
            <person name="Bonometti L."/>
            <person name="Westerberg I."/>
            <person name="Brannstrom I.O."/>
            <person name="Guillou S."/>
            <person name="Cros-Aarteil S."/>
            <person name="Calhoun S."/>
            <person name="Haridas S."/>
            <person name="Kuo A."/>
            <person name="Mondo S."/>
            <person name="Pangilinan J."/>
            <person name="Riley R."/>
            <person name="LaButti K."/>
            <person name="Andreopoulos B."/>
            <person name="Lipzen A."/>
            <person name="Chen C."/>
            <person name="Yanf M."/>
            <person name="Daum C."/>
            <person name="Ng V."/>
            <person name="Clum A."/>
            <person name="Steindorff A."/>
            <person name="Ohm R."/>
            <person name="Martin F."/>
            <person name="Silar P."/>
            <person name="Natvig D."/>
            <person name="Lalanne C."/>
            <person name="Gautier V."/>
            <person name="Ament-velasquez S.L."/>
            <person name="Kruys A."/>
            <person name="Hutchinson M.I."/>
            <person name="Powell A.J."/>
            <person name="Barry K."/>
            <person name="Miller A.N."/>
            <person name="Grigoriev I.V."/>
            <person name="Debuchy R."/>
            <person name="Gladieux P."/>
            <person name="Thoren M.H."/>
            <person name="Johannesson H."/>
        </authorList>
    </citation>
    <scope>NUCLEOTIDE SEQUENCE</scope>
    <source>
        <strain evidence="1">SMH2392-1A</strain>
    </source>
</reference>
<comment type="caution">
    <text evidence="1">The sequence shown here is derived from an EMBL/GenBank/DDBJ whole genome shotgun (WGS) entry which is preliminary data.</text>
</comment>
<dbReference type="AlphaFoldDB" id="A0AA40AKJ0"/>
<accession>A0AA40AKJ0</accession>